<dbReference type="GeneID" id="64699521"/>
<accession>A0A9P7JU43</accession>
<dbReference type="OrthoDB" id="10472256at2759"/>
<evidence type="ECO:0000313" key="1">
    <source>
        <dbReference type="EMBL" id="KAG2109030.1"/>
    </source>
</evidence>
<evidence type="ECO:0000313" key="2">
    <source>
        <dbReference type="Proteomes" id="UP000823399"/>
    </source>
</evidence>
<name>A0A9P7JU43_9AGAM</name>
<reference evidence="1" key="1">
    <citation type="journal article" date="2020" name="New Phytol.">
        <title>Comparative genomics reveals dynamic genome evolution in host specialist ectomycorrhizal fungi.</title>
        <authorList>
            <person name="Lofgren L.A."/>
            <person name="Nguyen N.H."/>
            <person name="Vilgalys R."/>
            <person name="Ruytinx J."/>
            <person name="Liao H.L."/>
            <person name="Branco S."/>
            <person name="Kuo A."/>
            <person name="LaButti K."/>
            <person name="Lipzen A."/>
            <person name="Andreopoulos W."/>
            <person name="Pangilinan J."/>
            <person name="Riley R."/>
            <person name="Hundley H."/>
            <person name="Na H."/>
            <person name="Barry K."/>
            <person name="Grigoriev I.V."/>
            <person name="Stajich J.E."/>
            <person name="Kennedy P.G."/>
        </authorList>
    </citation>
    <scope>NUCLEOTIDE SEQUENCE</scope>
    <source>
        <strain evidence="1">FC423</strain>
    </source>
</reference>
<evidence type="ECO:0008006" key="3">
    <source>
        <dbReference type="Google" id="ProtNLM"/>
    </source>
</evidence>
<dbReference type="AlphaFoldDB" id="A0A9P7JU43"/>
<dbReference type="Gene3D" id="3.40.50.620">
    <property type="entry name" value="HUPs"/>
    <property type="match status" value="1"/>
</dbReference>
<comment type="caution">
    <text evidence="1">The sequence shown here is derived from an EMBL/GenBank/DDBJ whole genome shotgun (WGS) entry which is preliminary data.</text>
</comment>
<dbReference type="InterPro" id="IPR014729">
    <property type="entry name" value="Rossmann-like_a/b/a_fold"/>
</dbReference>
<organism evidence="1 2">
    <name type="scientific">Suillus discolor</name>
    <dbReference type="NCBI Taxonomy" id="1912936"/>
    <lineage>
        <taxon>Eukaryota</taxon>
        <taxon>Fungi</taxon>
        <taxon>Dikarya</taxon>
        <taxon>Basidiomycota</taxon>
        <taxon>Agaricomycotina</taxon>
        <taxon>Agaricomycetes</taxon>
        <taxon>Agaricomycetidae</taxon>
        <taxon>Boletales</taxon>
        <taxon>Suillineae</taxon>
        <taxon>Suillaceae</taxon>
        <taxon>Suillus</taxon>
    </lineage>
</organism>
<dbReference type="Proteomes" id="UP000823399">
    <property type="component" value="Unassembled WGS sequence"/>
</dbReference>
<dbReference type="EMBL" id="JABBWM010000025">
    <property type="protein sequence ID" value="KAG2109030.1"/>
    <property type="molecule type" value="Genomic_DNA"/>
</dbReference>
<sequence>MIQSGSSPLSSLSCPDSIVVGMRGQHGMMQVFGAAGVGSMSKYCLLNSPLLIIVVRPERT</sequence>
<keyword evidence="2" id="KW-1185">Reference proteome</keyword>
<proteinExistence type="predicted"/>
<protein>
    <recommendedName>
        <fullName evidence="3">UspA domain-containing protein</fullName>
    </recommendedName>
</protein>
<gene>
    <name evidence="1" type="ORF">F5147DRAFT_693722</name>
</gene>
<dbReference type="RefSeq" id="XP_041293273.1">
    <property type="nucleotide sequence ID" value="XM_041437262.1"/>
</dbReference>